<protein>
    <submittedName>
        <fullName evidence="1">Uncharacterized protein</fullName>
    </submittedName>
</protein>
<dbReference type="AlphaFoldDB" id="A0A174MT68"/>
<sequence length="55" mass="7123">MWKEPDWDDGNYMEWADQERLVRQDLEEIDRDLRRRKAENYRMTEFKEEEHEQYL</sequence>
<organism evidence="1 2">
    <name type="scientific">Faecalicatena contorta</name>
    <dbReference type="NCBI Taxonomy" id="39482"/>
    <lineage>
        <taxon>Bacteria</taxon>
        <taxon>Bacillati</taxon>
        <taxon>Bacillota</taxon>
        <taxon>Clostridia</taxon>
        <taxon>Lachnospirales</taxon>
        <taxon>Lachnospiraceae</taxon>
        <taxon>Faecalicatena</taxon>
    </lineage>
</organism>
<proteinExistence type="predicted"/>
<accession>A0A174MT68</accession>
<reference evidence="1 2" key="1">
    <citation type="submission" date="2015-09" db="EMBL/GenBank/DDBJ databases">
        <authorList>
            <consortium name="Pathogen Informatics"/>
        </authorList>
    </citation>
    <scope>NUCLEOTIDE SEQUENCE [LARGE SCALE GENOMIC DNA]</scope>
    <source>
        <strain evidence="1 2">2789STDY5834876</strain>
    </source>
</reference>
<dbReference type="STRING" id="39482.ERS852491_05022"/>
<evidence type="ECO:0000313" key="2">
    <source>
        <dbReference type="Proteomes" id="UP000095544"/>
    </source>
</evidence>
<dbReference type="EMBL" id="CYZU01000095">
    <property type="protein sequence ID" value="CUP38556.1"/>
    <property type="molecule type" value="Genomic_DNA"/>
</dbReference>
<name>A0A174MT68_9FIRM</name>
<dbReference type="Proteomes" id="UP000095544">
    <property type="component" value="Unassembled WGS sequence"/>
</dbReference>
<gene>
    <name evidence="1" type="ORF">ERS852491_05022</name>
</gene>
<evidence type="ECO:0000313" key="1">
    <source>
        <dbReference type="EMBL" id="CUP38556.1"/>
    </source>
</evidence>
<dbReference type="RefSeq" id="WP_157355734.1">
    <property type="nucleotide sequence ID" value="NZ_CYZU01000095.1"/>
</dbReference>